<feature type="compositionally biased region" description="Polar residues" evidence="1">
    <location>
        <begin position="206"/>
        <end position="230"/>
    </location>
</feature>
<comment type="caution">
    <text evidence="2">The sequence shown here is derived from an EMBL/GenBank/DDBJ whole genome shotgun (WGS) entry which is preliminary data.</text>
</comment>
<proteinExistence type="predicted"/>
<protein>
    <submittedName>
        <fullName evidence="2">Uncharacterized protein</fullName>
    </submittedName>
</protein>
<feature type="non-terminal residue" evidence="2">
    <location>
        <position position="1"/>
    </location>
</feature>
<gene>
    <name evidence="2" type="ORF">Taro_009953</name>
</gene>
<accession>A0A843UBL6</accession>
<feature type="region of interest" description="Disordered" evidence="1">
    <location>
        <begin position="206"/>
        <end position="237"/>
    </location>
</feature>
<sequence>MPTLLFSLGTAPISFSPLDIAPTLVSSSGNAPTSLSSPGNTPALLFSLGITPSIMQATTWPSFLSLSIPRAPTPHMAILAHSPEQTFTLPCSDPSSHEFALISHLLGLAISSCPLSLCALSTEGGPENVSCPMTETIITIEETSFLTSKLCLIDDEFKVYEIIDDDDPIEEGDEEFEDEVDANNIFCKGSVDTTILGVDTMVQNKGRNVKKSPSQVDTSPGQVDTEPSQVDTRDLSQGLVLPVWDS</sequence>
<reference evidence="2" key="1">
    <citation type="submission" date="2017-07" db="EMBL/GenBank/DDBJ databases">
        <title>Taro Niue Genome Assembly and Annotation.</title>
        <authorList>
            <person name="Atibalentja N."/>
            <person name="Keating K."/>
            <person name="Fields C.J."/>
        </authorList>
    </citation>
    <scope>NUCLEOTIDE SEQUENCE</scope>
    <source>
        <strain evidence="2">Niue_2</strain>
        <tissue evidence="2">Leaf</tissue>
    </source>
</reference>
<keyword evidence="3" id="KW-1185">Reference proteome</keyword>
<dbReference type="AlphaFoldDB" id="A0A843UBL6"/>
<dbReference type="EMBL" id="NMUH01000354">
    <property type="protein sequence ID" value="MQL77559.1"/>
    <property type="molecule type" value="Genomic_DNA"/>
</dbReference>
<evidence type="ECO:0000313" key="3">
    <source>
        <dbReference type="Proteomes" id="UP000652761"/>
    </source>
</evidence>
<evidence type="ECO:0000256" key="1">
    <source>
        <dbReference type="SAM" id="MobiDB-lite"/>
    </source>
</evidence>
<evidence type="ECO:0000313" key="2">
    <source>
        <dbReference type="EMBL" id="MQL77559.1"/>
    </source>
</evidence>
<name>A0A843UBL6_COLES</name>
<organism evidence="2 3">
    <name type="scientific">Colocasia esculenta</name>
    <name type="common">Wild taro</name>
    <name type="synonym">Arum esculentum</name>
    <dbReference type="NCBI Taxonomy" id="4460"/>
    <lineage>
        <taxon>Eukaryota</taxon>
        <taxon>Viridiplantae</taxon>
        <taxon>Streptophyta</taxon>
        <taxon>Embryophyta</taxon>
        <taxon>Tracheophyta</taxon>
        <taxon>Spermatophyta</taxon>
        <taxon>Magnoliopsida</taxon>
        <taxon>Liliopsida</taxon>
        <taxon>Araceae</taxon>
        <taxon>Aroideae</taxon>
        <taxon>Colocasieae</taxon>
        <taxon>Colocasia</taxon>
    </lineage>
</organism>
<dbReference type="Proteomes" id="UP000652761">
    <property type="component" value="Unassembled WGS sequence"/>
</dbReference>